<dbReference type="EC" id="4.2.1.1" evidence="3 8"/>
<dbReference type="Gene3D" id="3.10.200.10">
    <property type="entry name" value="Alpha carbonic anhydrase"/>
    <property type="match status" value="1"/>
</dbReference>
<name>A0A6J1MZI8_BICAN</name>
<evidence type="ECO:0000313" key="10">
    <source>
        <dbReference type="Proteomes" id="UP001652582"/>
    </source>
</evidence>
<evidence type="ECO:0000256" key="5">
    <source>
        <dbReference type="ARBA" id="ARBA00022833"/>
    </source>
</evidence>
<feature type="signal peptide" evidence="8">
    <location>
        <begin position="1"/>
        <end position="18"/>
    </location>
</feature>
<proteinExistence type="inferred from homology"/>
<evidence type="ECO:0000256" key="4">
    <source>
        <dbReference type="ARBA" id="ARBA00022723"/>
    </source>
</evidence>
<comment type="catalytic activity">
    <reaction evidence="7 8">
        <text>hydrogencarbonate + H(+) = CO2 + H2O</text>
        <dbReference type="Rhea" id="RHEA:10748"/>
        <dbReference type="ChEBI" id="CHEBI:15377"/>
        <dbReference type="ChEBI" id="CHEBI:15378"/>
        <dbReference type="ChEBI" id="CHEBI:16526"/>
        <dbReference type="ChEBI" id="CHEBI:17544"/>
        <dbReference type="EC" id="4.2.1.1"/>
    </reaction>
</comment>
<evidence type="ECO:0000313" key="11">
    <source>
        <dbReference type="RefSeq" id="XP_023940995.1"/>
    </source>
</evidence>
<accession>A0A6J1MZI8</accession>
<dbReference type="CDD" id="cd00326">
    <property type="entry name" value="alpha_CA"/>
    <property type="match status" value="1"/>
</dbReference>
<dbReference type="SMART" id="SM01057">
    <property type="entry name" value="Carb_anhydrase"/>
    <property type="match status" value="1"/>
</dbReference>
<dbReference type="PANTHER" id="PTHR18952">
    <property type="entry name" value="CARBONIC ANHYDRASE"/>
    <property type="match status" value="1"/>
</dbReference>
<sequence length="326" mass="35841">MWVCAVILLAATTGFSNGDDWSYEYETRWPGACTTGAQQSPINIMSRSAIVDKLDAHIQGPLVFRGYSNVNASAANDGHTLKWTIEEDEIPPVVSGGPLRGNYSFVQFHLHWLSEHAIDGMKYPMEIHLVHVKTGLTIEEAVERPDGLAVVGILAEVHSTSEENEFALGELEPALPYLLTRHEGSYPASVIDLSRMFSSNMQSFYTYHGSLTTPNCQEVVTWILMDRPIKMTDTQFKLFSKVDVGGINNYRSLQPVNRVIHRSRESSATVAIPSAFGLLAAVLNLSSSVTGVMSKGMCTLVNIKKRFFGKGVKDCSVAEALKNKSP</sequence>
<comment type="function">
    <text evidence="1 8">Reversible hydration of carbon dioxide.</text>
</comment>
<dbReference type="PROSITE" id="PS51144">
    <property type="entry name" value="ALPHA_CA_2"/>
    <property type="match status" value="1"/>
</dbReference>
<organism evidence="10 11">
    <name type="scientific">Bicyclus anynana</name>
    <name type="common">Squinting bush brown butterfly</name>
    <dbReference type="NCBI Taxonomy" id="110368"/>
    <lineage>
        <taxon>Eukaryota</taxon>
        <taxon>Metazoa</taxon>
        <taxon>Ecdysozoa</taxon>
        <taxon>Arthropoda</taxon>
        <taxon>Hexapoda</taxon>
        <taxon>Insecta</taxon>
        <taxon>Pterygota</taxon>
        <taxon>Neoptera</taxon>
        <taxon>Endopterygota</taxon>
        <taxon>Lepidoptera</taxon>
        <taxon>Glossata</taxon>
        <taxon>Ditrysia</taxon>
        <taxon>Papilionoidea</taxon>
        <taxon>Nymphalidae</taxon>
        <taxon>Satyrinae</taxon>
        <taxon>Satyrini</taxon>
        <taxon>Mycalesina</taxon>
        <taxon>Bicyclus</taxon>
    </lineage>
</organism>
<evidence type="ECO:0000259" key="9">
    <source>
        <dbReference type="PROSITE" id="PS51144"/>
    </source>
</evidence>
<keyword evidence="6 8" id="KW-0456">Lyase</keyword>
<dbReference type="GO" id="GO:0004089">
    <property type="term" value="F:carbonate dehydratase activity"/>
    <property type="evidence" value="ECO:0007669"/>
    <property type="project" value="UniProtKB-UniRule"/>
</dbReference>
<feature type="chain" id="PRO_5027132846" description="Carbonic anhydrase" evidence="8">
    <location>
        <begin position="19"/>
        <end position="326"/>
    </location>
</feature>
<reference evidence="11" key="1">
    <citation type="submission" date="2025-08" db="UniProtKB">
        <authorList>
            <consortium name="RefSeq"/>
        </authorList>
    </citation>
    <scope>IDENTIFICATION</scope>
</reference>
<dbReference type="Proteomes" id="UP001652582">
    <property type="component" value="Chromosome 10"/>
</dbReference>
<dbReference type="OrthoDB" id="429145at2759"/>
<dbReference type="GO" id="GO:0008270">
    <property type="term" value="F:zinc ion binding"/>
    <property type="evidence" value="ECO:0007669"/>
    <property type="project" value="UniProtKB-UniRule"/>
</dbReference>
<evidence type="ECO:0000256" key="8">
    <source>
        <dbReference type="RuleBase" id="RU367011"/>
    </source>
</evidence>
<dbReference type="PANTHER" id="PTHR18952:SF265">
    <property type="entry name" value="CARBONIC ANHYDRASE"/>
    <property type="match status" value="1"/>
</dbReference>
<evidence type="ECO:0000256" key="7">
    <source>
        <dbReference type="ARBA" id="ARBA00048348"/>
    </source>
</evidence>
<dbReference type="PROSITE" id="PS00162">
    <property type="entry name" value="ALPHA_CA_1"/>
    <property type="match status" value="1"/>
</dbReference>
<dbReference type="InterPro" id="IPR001148">
    <property type="entry name" value="CA_dom"/>
</dbReference>
<dbReference type="InterPro" id="IPR036398">
    <property type="entry name" value="CA_dom_sf"/>
</dbReference>
<comment type="similarity">
    <text evidence="2 8">Belongs to the alpha-carbonic anhydrase family.</text>
</comment>
<comment type="cofactor">
    <cofactor evidence="8">
        <name>Zn(2+)</name>
        <dbReference type="ChEBI" id="CHEBI:29105"/>
    </cofactor>
</comment>
<dbReference type="GeneID" id="112047924"/>
<evidence type="ECO:0000256" key="6">
    <source>
        <dbReference type="ARBA" id="ARBA00023239"/>
    </source>
</evidence>
<evidence type="ECO:0000256" key="3">
    <source>
        <dbReference type="ARBA" id="ARBA00012925"/>
    </source>
</evidence>
<keyword evidence="10" id="KW-1185">Reference proteome</keyword>
<dbReference type="RefSeq" id="XP_023940995.1">
    <property type="nucleotide sequence ID" value="XM_024085227.2"/>
</dbReference>
<dbReference type="Pfam" id="PF00194">
    <property type="entry name" value="Carb_anhydrase"/>
    <property type="match status" value="1"/>
</dbReference>
<evidence type="ECO:0000256" key="2">
    <source>
        <dbReference type="ARBA" id="ARBA00010718"/>
    </source>
</evidence>
<dbReference type="KEGG" id="bany:112047924"/>
<evidence type="ECO:0000256" key="1">
    <source>
        <dbReference type="ARBA" id="ARBA00002904"/>
    </source>
</evidence>
<protein>
    <recommendedName>
        <fullName evidence="3 8">Carbonic anhydrase</fullName>
        <ecNumber evidence="3 8">4.2.1.1</ecNumber>
    </recommendedName>
</protein>
<keyword evidence="8" id="KW-0732">Signal</keyword>
<dbReference type="InterPro" id="IPR018338">
    <property type="entry name" value="Carbonic_anhydrase_a-class_CS"/>
</dbReference>
<gene>
    <name evidence="11" type="primary">LOC112047924</name>
</gene>
<keyword evidence="5 8" id="KW-0862">Zinc</keyword>
<dbReference type="SUPFAM" id="SSF51069">
    <property type="entry name" value="Carbonic anhydrase"/>
    <property type="match status" value="1"/>
</dbReference>
<feature type="domain" description="Alpha-carbonic anhydrase" evidence="9">
    <location>
        <begin position="19"/>
        <end position="264"/>
    </location>
</feature>
<dbReference type="AlphaFoldDB" id="A0A6J1MZI8"/>
<dbReference type="InterPro" id="IPR023561">
    <property type="entry name" value="Carbonic_anhydrase_a-class"/>
</dbReference>
<keyword evidence="4 8" id="KW-0479">Metal-binding</keyword>